<protein>
    <submittedName>
        <fullName evidence="3">MFP transporter</fullName>
    </submittedName>
</protein>
<accession>A0AAP1C608</accession>
<dbReference type="Proteomes" id="UP000056450">
    <property type="component" value="Unassembled WGS sequence"/>
</dbReference>
<proteinExistence type="predicted"/>
<keyword evidence="2" id="KW-0812">Transmembrane</keyword>
<dbReference type="AlphaFoldDB" id="A0AAP1C608"/>
<dbReference type="Gene3D" id="2.40.30.170">
    <property type="match status" value="1"/>
</dbReference>
<comment type="caution">
    <text evidence="3">The sequence shown here is derived from an EMBL/GenBank/DDBJ whole genome shotgun (WGS) entry which is preliminary data.</text>
</comment>
<organism evidence="3 4">
    <name type="scientific">Burkholderia latens</name>
    <dbReference type="NCBI Taxonomy" id="488446"/>
    <lineage>
        <taxon>Bacteria</taxon>
        <taxon>Pseudomonadati</taxon>
        <taxon>Pseudomonadota</taxon>
        <taxon>Betaproteobacteria</taxon>
        <taxon>Burkholderiales</taxon>
        <taxon>Burkholderiaceae</taxon>
        <taxon>Burkholderia</taxon>
        <taxon>Burkholderia cepacia complex</taxon>
    </lineage>
</organism>
<evidence type="ECO:0000313" key="3">
    <source>
        <dbReference type="EMBL" id="KVA08476.1"/>
    </source>
</evidence>
<sequence>MTSRPRSALFRKQAQDAQHVPALGSIVLVRPISFATVTGIAICMAMGVILLFGFGSYTRRTTVSGVIMPSTGLVKVYAPQSGVVLTRHITEGMRVKKGQPIFTVSSELHSTVGGQTHVAVIAQARKRKVAMQQEMDKLQILQQNELNALQAKIRNLHAELGRIDIQLTSQQRRTALAADAAARYDSLLAADFISKDQAQERHAGLFDQQSRLQGLQRERAASAQALTDAINERSGLPLKHQNQLSQIKRSMIDVDLSMIEHEAKREFVVTAPESGAVEAVLLESGQTTDGSRPLATIVPEGAHWQAHLFVPSEAVGFLRIGDAVLIRYKAYPYQKFGQYAAKIVSIASSALSAAELSNSGAPVEMSGTFYRITAALRNQDITAYGKPQKLQAGMSLHADVLQERRRLYEWVLEPLYSLTGKL</sequence>
<dbReference type="Gene3D" id="2.40.50.100">
    <property type="match status" value="1"/>
</dbReference>
<reference evidence="3 4" key="1">
    <citation type="submission" date="2015-11" db="EMBL/GenBank/DDBJ databases">
        <title>Expanding the genomic diversity of Burkholderia species for the development of highly accurate diagnostics.</title>
        <authorList>
            <person name="Sahl J."/>
            <person name="Keim P."/>
            <person name="Wagner D."/>
        </authorList>
    </citation>
    <scope>NUCLEOTIDE SEQUENCE [LARGE SCALE GENOMIC DNA]</scope>
    <source>
        <strain evidence="3 4">RF32-BP12</strain>
    </source>
</reference>
<dbReference type="RefSeq" id="WP_040142431.1">
    <property type="nucleotide sequence ID" value="NZ_CP072601.1"/>
</dbReference>
<evidence type="ECO:0000256" key="2">
    <source>
        <dbReference type="SAM" id="Phobius"/>
    </source>
</evidence>
<evidence type="ECO:0000313" key="4">
    <source>
        <dbReference type="Proteomes" id="UP000056450"/>
    </source>
</evidence>
<name>A0AAP1C608_9BURK</name>
<dbReference type="PANTHER" id="PTHR30386">
    <property type="entry name" value="MEMBRANE FUSION SUBUNIT OF EMRAB-TOLC MULTIDRUG EFFLUX PUMP"/>
    <property type="match status" value="1"/>
</dbReference>
<keyword evidence="2" id="KW-1133">Transmembrane helix</keyword>
<dbReference type="InterPro" id="IPR050739">
    <property type="entry name" value="MFP"/>
</dbReference>
<gene>
    <name evidence="3" type="ORF">WI41_15135</name>
</gene>
<feature type="transmembrane region" description="Helical" evidence="2">
    <location>
        <begin position="32"/>
        <end position="54"/>
    </location>
</feature>
<evidence type="ECO:0000256" key="1">
    <source>
        <dbReference type="SAM" id="Coils"/>
    </source>
</evidence>
<dbReference type="PRINTS" id="PR01490">
    <property type="entry name" value="RTXTOXIND"/>
</dbReference>
<dbReference type="SUPFAM" id="SSF111369">
    <property type="entry name" value="HlyD-like secretion proteins"/>
    <property type="match status" value="1"/>
</dbReference>
<feature type="coiled-coil region" evidence="1">
    <location>
        <begin position="121"/>
        <end position="166"/>
    </location>
</feature>
<keyword evidence="2" id="KW-0472">Membrane</keyword>
<keyword evidence="1" id="KW-0175">Coiled coil</keyword>
<dbReference type="PANTHER" id="PTHR30386:SF28">
    <property type="entry name" value="EXPORTED PROTEIN"/>
    <property type="match status" value="1"/>
</dbReference>
<dbReference type="EMBL" id="LOTQ01000020">
    <property type="protein sequence ID" value="KVA08476.1"/>
    <property type="molecule type" value="Genomic_DNA"/>
</dbReference>